<accession>A0A2W5NXN8</accession>
<dbReference type="EMBL" id="QFPX01000003">
    <property type="protein sequence ID" value="PZQ56679.1"/>
    <property type="molecule type" value="Genomic_DNA"/>
</dbReference>
<dbReference type="SUPFAM" id="SSF53474">
    <property type="entry name" value="alpha/beta-Hydrolases"/>
    <property type="match status" value="1"/>
</dbReference>
<evidence type="ECO:0008006" key="5">
    <source>
        <dbReference type="Google" id="ProtNLM"/>
    </source>
</evidence>
<dbReference type="CDD" id="cd00531">
    <property type="entry name" value="NTF2_like"/>
    <property type="match status" value="1"/>
</dbReference>
<dbReference type="Proteomes" id="UP000249082">
    <property type="component" value="Unassembled WGS sequence"/>
</dbReference>
<dbReference type="Pfam" id="PF12697">
    <property type="entry name" value="Abhydrolase_6"/>
    <property type="match status" value="1"/>
</dbReference>
<name>A0A2W5NXN8_9SPHN</name>
<dbReference type="Gene3D" id="3.40.50.1820">
    <property type="entry name" value="alpha/beta hydrolase"/>
    <property type="match status" value="1"/>
</dbReference>
<dbReference type="InterPro" id="IPR032710">
    <property type="entry name" value="NTF2-like_dom_sf"/>
</dbReference>
<dbReference type="InterPro" id="IPR000073">
    <property type="entry name" value="AB_hydrolase_1"/>
</dbReference>
<sequence>MPDRHIAARQLNRTGLAAARYPGRESEQRKEKPVRQTIILVPGLLCDAAVWEHQVRGLEPDHAVLVADLRAFDTITAMARHVLDIAPARFSLAGHSMGARVALEVVRAAPERVDRLALFDTGIHGLRDGEAERRQALIRLGEEEGMGALAEAWLPPMVKEGRLTQDAALDRALRAMVERMNPAIHRNHIAALLGRPDARAALSAVRCPLLVGVGEEDRWSPPSQHEEIAAAVPGSRYVVFADSGHMAPMESPEAVTAALRDWMQMPSAREPGNTPGDVLARAMAEQAIAAQIYRFAQANDAHDHDALAEMFTQDGTFARPTEPDRPVEGREAIRAFFRDRPARRTRHVMANVVVDFLSETEARARSYVVLYSGERGETVLIGDFDDRLVLESDRVWRFASRRGSLAFT</sequence>
<proteinExistence type="predicted"/>
<comment type="caution">
    <text evidence="3">The sequence shown here is derived from an EMBL/GenBank/DDBJ whole genome shotgun (WGS) entry which is preliminary data.</text>
</comment>
<dbReference type="InterPro" id="IPR037401">
    <property type="entry name" value="SnoaL-like"/>
</dbReference>
<dbReference type="AlphaFoldDB" id="A0A2W5NXN8"/>
<evidence type="ECO:0000259" key="1">
    <source>
        <dbReference type="Pfam" id="PF12697"/>
    </source>
</evidence>
<evidence type="ECO:0000259" key="2">
    <source>
        <dbReference type="Pfam" id="PF13577"/>
    </source>
</evidence>
<evidence type="ECO:0000313" key="4">
    <source>
        <dbReference type="Proteomes" id="UP000249082"/>
    </source>
</evidence>
<dbReference type="InterPro" id="IPR029058">
    <property type="entry name" value="AB_hydrolase_fold"/>
</dbReference>
<feature type="domain" description="SnoaL-like" evidence="2">
    <location>
        <begin position="282"/>
        <end position="402"/>
    </location>
</feature>
<dbReference type="Gene3D" id="3.10.450.50">
    <property type="match status" value="1"/>
</dbReference>
<gene>
    <name evidence="3" type="ORF">DI555_04880</name>
</gene>
<protein>
    <recommendedName>
        <fullName evidence="5">Alpha/beta hydrolase</fullName>
    </recommendedName>
</protein>
<dbReference type="Pfam" id="PF13577">
    <property type="entry name" value="SnoaL_4"/>
    <property type="match status" value="1"/>
</dbReference>
<dbReference type="PANTHER" id="PTHR43798">
    <property type="entry name" value="MONOACYLGLYCEROL LIPASE"/>
    <property type="match status" value="1"/>
</dbReference>
<organism evidence="3 4">
    <name type="scientific">Novosphingobium pentaromativorans</name>
    <dbReference type="NCBI Taxonomy" id="205844"/>
    <lineage>
        <taxon>Bacteria</taxon>
        <taxon>Pseudomonadati</taxon>
        <taxon>Pseudomonadota</taxon>
        <taxon>Alphaproteobacteria</taxon>
        <taxon>Sphingomonadales</taxon>
        <taxon>Sphingomonadaceae</taxon>
        <taxon>Novosphingobium</taxon>
    </lineage>
</organism>
<reference evidence="3 4" key="1">
    <citation type="submission" date="2017-08" db="EMBL/GenBank/DDBJ databases">
        <title>Infants hospitalized years apart are colonized by the same room-sourced microbial strains.</title>
        <authorList>
            <person name="Brooks B."/>
            <person name="Olm M.R."/>
            <person name="Firek B.A."/>
            <person name="Baker R."/>
            <person name="Thomas B.C."/>
            <person name="Morowitz M.J."/>
            <person name="Banfield J.F."/>
        </authorList>
    </citation>
    <scope>NUCLEOTIDE SEQUENCE [LARGE SCALE GENOMIC DNA]</scope>
    <source>
        <strain evidence="3">S2_005_002_R2_33</strain>
    </source>
</reference>
<evidence type="ECO:0000313" key="3">
    <source>
        <dbReference type="EMBL" id="PZQ56679.1"/>
    </source>
</evidence>
<dbReference type="SUPFAM" id="SSF54427">
    <property type="entry name" value="NTF2-like"/>
    <property type="match status" value="1"/>
</dbReference>
<feature type="domain" description="AB hydrolase-1" evidence="1">
    <location>
        <begin position="38"/>
        <end position="257"/>
    </location>
</feature>
<dbReference type="InterPro" id="IPR050266">
    <property type="entry name" value="AB_hydrolase_sf"/>
</dbReference>
<dbReference type="PANTHER" id="PTHR43798:SF29">
    <property type="entry name" value="AB HYDROLASE-1 DOMAIN-CONTAINING PROTEIN"/>
    <property type="match status" value="1"/>
</dbReference>